<feature type="domain" description="YHYH" evidence="3">
    <location>
        <begin position="141"/>
        <end position="406"/>
    </location>
</feature>
<feature type="region of interest" description="Disordered" evidence="1">
    <location>
        <begin position="289"/>
        <end position="317"/>
    </location>
</feature>
<keyword evidence="5" id="KW-1185">Reference proteome</keyword>
<reference evidence="4" key="1">
    <citation type="submission" date="2021-01" db="EMBL/GenBank/DDBJ databases">
        <title>Modified the classification status of verrucomicrobia.</title>
        <authorList>
            <person name="Feng X."/>
        </authorList>
    </citation>
    <scope>NUCLEOTIDE SEQUENCE</scope>
    <source>
        <strain evidence="4">5K15</strain>
    </source>
</reference>
<evidence type="ECO:0000256" key="2">
    <source>
        <dbReference type="SAM" id="SignalP"/>
    </source>
</evidence>
<dbReference type="AlphaFoldDB" id="A0AAE2SEI5"/>
<dbReference type="EMBL" id="JAENIG010000004">
    <property type="protein sequence ID" value="MBK1854841.1"/>
    <property type="molecule type" value="Genomic_DNA"/>
</dbReference>
<keyword evidence="2" id="KW-0732">Signal</keyword>
<comment type="caution">
    <text evidence="4">The sequence shown here is derived from an EMBL/GenBank/DDBJ whole genome shotgun (WGS) entry which is preliminary data.</text>
</comment>
<dbReference type="InterPro" id="IPR025924">
    <property type="entry name" value="YHYH_dom"/>
</dbReference>
<protein>
    <submittedName>
        <fullName evidence="4">YHYH protein</fullName>
    </submittedName>
</protein>
<proteinExistence type="predicted"/>
<evidence type="ECO:0000259" key="3">
    <source>
        <dbReference type="Pfam" id="PF14240"/>
    </source>
</evidence>
<gene>
    <name evidence="4" type="ORF">JIN83_07705</name>
</gene>
<dbReference type="Pfam" id="PF14240">
    <property type="entry name" value="YHYH"/>
    <property type="match status" value="1"/>
</dbReference>
<dbReference type="RefSeq" id="WP_309489452.1">
    <property type="nucleotide sequence ID" value="NZ_JAENIG010000004.1"/>
</dbReference>
<feature type="compositionally biased region" description="Polar residues" evidence="1">
    <location>
        <begin position="295"/>
        <end position="317"/>
    </location>
</feature>
<organism evidence="4 5">
    <name type="scientific">Oceaniferula flava</name>
    <dbReference type="NCBI Taxonomy" id="2800421"/>
    <lineage>
        <taxon>Bacteria</taxon>
        <taxon>Pseudomonadati</taxon>
        <taxon>Verrucomicrobiota</taxon>
        <taxon>Verrucomicrobiia</taxon>
        <taxon>Verrucomicrobiales</taxon>
        <taxon>Verrucomicrobiaceae</taxon>
        <taxon>Oceaniferula</taxon>
    </lineage>
</organism>
<feature type="signal peptide" evidence="2">
    <location>
        <begin position="1"/>
        <end position="17"/>
    </location>
</feature>
<feature type="chain" id="PRO_5042249392" evidence="2">
    <location>
        <begin position="18"/>
        <end position="550"/>
    </location>
</feature>
<dbReference type="Proteomes" id="UP000634206">
    <property type="component" value="Unassembled WGS sequence"/>
</dbReference>
<name>A0AAE2SEI5_9BACT</name>
<evidence type="ECO:0000313" key="5">
    <source>
        <dbReference type="Proteomes" id="UP000634206"/>
    </source>
</evidence>
<feature type="region of interest" description="Disordered" evidence="1">
    <location>
        <begin position="531"/>
        <end position="550"/>
    </location>
</feature>
<accession>A0AAE2SEI5</accession>
<evidence type="ECO:0000256" key="1">
    <source>
        <dbReference type="SAM" id="MobiDB-lite"/>
    </source>
</evidence>
<evidence type="ECO:0000313" key="4">
    <source>
        <dbReference type="EMBL" id="MBK1854841.1"/>
    </source>
</evidence>
<sequence>MKSITIIFFALAGAAAAEPIITSWHTADSGRYARIWATQEQEITERGGGGESSLTTWDYTDYDGVTVGDQTEPVYAGVQGISYSNSYVYIKSTGLATNTMGPWFLNAARTTAFPSFPGNAAILYRFPRSTNYPQSYAPASRTETNIGTCGLFVDGVPLFNTSDTFSYDTSAGGDQEPTNSNVGDGYWNRDAFVNEGVSFDAGNAHQAMEAFHYHASPTALRSRLGDSVDYDSTVVYQGIGQASPYTENFNGKHSPIIAWVNDGLPMYGPYGYSDPLDPNSTVRRMISGYQKRDGSNGSTDLSSTGRHSLPQWTVTQGQRSSTALSSSQYGPNVSSSFILGHYMEDYAFKGDLVSDSSGATFESYTDPTNQGNFDATRHYDLNAYNVRWCVTPEFPNGTWAYFTSVEEDGTPAYPYNLAYQYFGDATLAAGIASSEVETSGVTVEFDGAANTSPSNAATQVDNGNVTITWKGVEGGVYRVETSDDLSSFDQTAASFTATSNYIEATDALTTQRFYRLYQIGLSTYDDTEFSSAAAAGGGDPGGPGGPPLGP</sequence>